<feature type="domain" description="EamA" evidence="6">
    <location>
        <begin position="160"/>
        <end position="293"/>
    </location>
</feature>
<dbReference type="AlphaFoldDB" id="A0A0W8G1M8"/>
<feature type="domain" description="EamA" evidence="6">
    <location>
        <begin position="14"/>
        <end position="143"/>
    </location>
</feature>
<evidence type="ECO:0000256" key="1">
    <source>
        <dbReference type="ARBA" id="ARBA00004141"/>
    </source>
</evidence>
<dbReference type="SUPFAM" id="SSF103481">
    <property type="entry name" value="Multidrug resistance efflux transporter EmrE"/>
    <property type="match status" value="2"/>
</dbReference>
<dbReference type="PANTHER" id="PTHR32322:SF2">
    <property type="entry name" value="EAMA DOMAIN-CONTAINING PROTEIN"/>
    <property type="match status" value="1"/>
</dbReference>
<dbReference type="GO" id="GO:0016020">
    <property type="term" value="C:membrane"/>
    <property type="evidence" value="ECO:0007669"/>
    <property type="project" value="UniProtKB-SubCell"/>
</dbReference>
<keyword evidence="3 5" id="KW-1133">Transmembrane helix</keyword>
<organism evidence="7">
    <name type="scientific">hydrocarbon metagenome</name>
    <dbReference type="NCBI Taxonomy" id="938273"/>
    <lineage>
        <taxon>unclassified sequences</taxon>
        <taxon>metagenomes</taxon>
        <taxon>ecological metagenomes</taxon>
    </lineage>
</organism>
<evidence type="ECO:0000313" key="7">
    <source>
        <dbReference type="EMBL" id="KUG26937.1"/>
    </source>
</evidence>
<proteinExistence type="predicted"/>
<comment type="caution">
    <text evidence="7">The sequence shown here is derived from an EMBL/GenBank/DDBJ whole genome shotgun (WGS) entry which is preliminary data.</text>
</comment>
<dbReference type="InterPro" id="IPR000620">
    <property type="entry name" value="EamA_dom"/>
</dbReference>
<feature type="transmembrane region" description="Helical" evidence="5">
    <location>
        <begin position="98"/>
        <end position="120"/>
    </location>
</feature>
<name>A0A0W8G1M8_9ZZZZ</name>
<dbReference type="PANTHER" id="PTHR32322">
    <property type="entry name" value="INNER MEMBRANE TRANSPORTER"/>
    <property type="match status" value="1"/>
</dbReference>
<protein>
    <submittedName>
        <fullName evidence="7">Permease of the drug/metabolite transporter (Dmt) superfamily</fullName>
    </submittedName>
</protein>
<dbReference type="EMBL" id="LNQE01000385">
    <property type="protein sequence ID" value="KUG26937.1"/>
    <property type="molecule type" value="Genomic_DNA"/>
</dbReference>
<evidence type="ECO:0000256" key="4">
    <source>
        <dbReference type="ARBA" id="ARBA00023136"/>
    </source>
</evidence>
<feature type="transmembrane region" description="Helical" evidence="5">
    <location>
        <begin position="74"/>
        <end position="92"/>
    </location>
</feature>
<keyword evidence="2 5" id="KW-0812">Transmembrane</keyword>
<evidence type="ECO:0000259" key="6">
    <source>
        <dbReference type="Pfam" id="PF00892"/>
    </source>
</evidence>
<evidence type="ECO:0000256" key="5">
    <source>
        <dbReference type="SAM" id="Phobius"/>
    </source>
</evidence>
<accession>A0A0W8G1M8</accession>
<feature type="transmembrane region" description="Helical" evidence="5">
    <location>
        <begin position="43"/>
        <end position="62"/>
    </location>
</feature>
<feature type="transmembrane region" description="Helical" evidence="5">
    <location>
        <begin position="275"/>
        <end position="292"/>
    </location>
</feature>
<evidence type="ECO:0000256" key="3">
    <source>
        <dbReference type="ARBA" id="ARBA00022989"/>
    </source>
</evidence>
<feature type="transmembrane region" description="Helical" evidence="5">
    <location>
        <begin position="127"/>
        <end position="145"/>
    </location>
</feature>
<evidence type="ECO:0000256" key="2">
    <source>
        <dbReference type="ARBA" id="ARBA00022692"/>
    </source>
</evidence>
<feature type="transmembrane region" description="Helical" evidence="5">
    <location>
        <begin position="223"/>
        <end position="243"/>
    </location>
</feature>
<sequence>MNFDKYTEHKAFPITILILLGLVWGSSFILIKRGLVAFDPLQVGTIRIMFASLVMIPIAFKNLRLHFKTDWKKFVAVGLIGNFFPAILFAYAETGITSSLAGILNALTPMFTLIFGTLFFAAQINRWQMIGLIIGFGGSVALSFLGSEGTLGSFNHYAGAVIIATLGYGLNINLLKKWFPRLNSLVLTSLAMFSVGPLAAVYLLSTNFVNVVANNDEALMSLFYLFLLGVVGTSFALVLFNKLIQITTPVFASTVTYLIPIAAVIWGVIDNEAFYPVHFIGMAMIIMGVYIVNKNK</sequence>
<feature type="transmembrane region" description="Helical" evidence="5">
    <location>
        <begin position="250"/>
        <end position="269"/>
    </location>
</feature>
<gene>
    <name evidence="7" type="ORF">ASZ90_003218</name>
</gene>
<dbReference type="InterPro" id="IPR050638">
    <property type="entry name" value="AA-Vitamin_Transporters"/>
</dbReference>
<feature type="transmembrane region" description="Helical" evidence="5">
    <location>
        <begin position="182"/>
        <end position="203"/>
    </location>
</feature>
<keyword evidence="4 5" id="KW-0472">Membrane</keyword>
<dbReference type="Pfam" id="PF00892">
    <property type="entry name" value="EamA"/>
    <property type="match status" value="2"/>
</dbReference>
<comment type="subcellular location">
    <subcellularLocation>
        <location evidence="1">Membrane</location>
        <topology evidence="1">Multi-pass membrane protein</topology>
    </subcellularLocation>
</comment>
<dbReference type="InterPro" id="IPR037185">
    <property type="entry name" value="EmrE-like"/>
</dbReference>
<feature type="transmembrane region" description="Helical" evidence="5">
    <location>
        <begin position="157"/>
        <end position="175"/>
    </location>
</feature>
<reference evidence="7" key="1">
    <citation type="journal article" date="2015" name="Proc. Natl. Acad. Sci. U.S.A.">
        <title>Networks of energetic and metabolic interactions define dynamics in microbial communities.</title>
        <authorList>
            <person name="Embree M."/>
            <person name="Liu J.K."/>
            <person name="Al-Bassam M.M."/>
            <person name="Zengler K."/>
        </authorList>
    </citation>
    <scope>NUCLEOTIDE SEQUENCE</scope>
</reference>
<feature type="transmembrane region" description="Helical" evidence="5">
    <location>
        <begin position="12"/>
        <end position="31"/>
    </location>
</feature>